<dbReference type="SUPFAM" id="SSF50249">
    <property type="entry name" value="Nucleic acid-binding proteins"/>
    <property type="match status" value="1"/>
</dbReference>
<comment type="caution">
    <text evidence="5">The sequence shown here is derived from an EMBL/GenBank/DDBJ whole genome shotgun (WGS) entry which is preliminary data.</text>
</comment>
<evidence type="ECO:0000256" key="3">
    <source>
        <dbReference type="RuleBase" id="RU000524"/>
    </source>
</evidence>
<feature type="region of interest" description="Disordered" evidence="4">
    <location>
        <begin position="1"/>
        <end position="20"/>
    </location>
</feature>
<dbReference type="InterPro" id="IPR000424">
    <property type="entry name" value="Primosome_PriB/ssb"/>
</dbReference>
<protein>
    <recommendedName>
        <fullName evidence="3">Single-stranded DNA-binding protein</fullName>
    </recommendedName>
</protein>
<organism evidence="5 6">
    <name type="scientific">Arthrobacter mangrovi</name>
    <dbReference type="NCBI Taxonomy" id="2966350"/>
    <lineage>
        <taxon>Bacteria</taxon>
        <taxon>Bacillati</taxon>
        <taxon>Actinomycetota</taxon>
        <taxon>Actinomycetes</taxon>
        <taxon>Micrococcales</taxon>
        <taxon>Micrococcaceae</taxon>
        <taxon>Arthrobacter</taxon>
    </lineage>
</organism>
<feature type="compositionally biased region" description="Acidic residues" evidence="4">
    <location>
        <begin position="181"/>
        <end position="201"/>
    </location>
</feature>
<dbReference type="EMBL" id="BRVS01000018">
    <property type="protein sequence ID" value="GLB68571.1"/>
    <property type="molecule type" value="Genomic_DNA"/>
</dbReference>
<dbReference type="GO" id="GO:0003677">
    <property type="term" value="F:DNA binding"/>
    <property type="evidence" value="ECO:0007669"/>
    <property type="project" value="UniProtKB-KW"/>
</dbReference>
<evidence type="ECO:0000313" key="6">
    <source>
        <dbReference type="Proteomes" id="UP001209654"/>
    </source>
</evidence>
<dbReference type="CDD" id="cd04496">
    <property type="entry name" value="SSB_OBF"/>
    <property type="match status" value="1"/>
</dbReference>
<dbReference type="Pfam" id="PF00436">
    <property type="entry name" value="SSB"/>
    <property type="match status" value="1"/>
</dbReference>
<dbReference type="InterPro" id="IPR012340">
    <property type="entry name" value="NA-bd_OB-fold"/>
</dbReference>
<evidence type="ECO:0000256" key="4">
    <source>
        <dbReference type="SAM" id="MobiDB-lite"/>
    </source>
</evidence>
<evidence type="ECO:0000256" key="1">
    <source>
        <dbReference type="ARBA" id="ARBA00023125"/>
    </source>
</evidence>
<keyword evidence="6" id="KW-1185">Reference proteome</keyword>
<sequence>MARRRRREQTDLAGNKAGGKGRGLDMTEYITVRGVVGTEVEAGLTNGGTQTANFRLASSERRLEKDQWVDKSTNWYRVEAYRYLAQNIVHSLKKGDRVIVTGKLRLRQWVREDGHQVTSPEIDAESIGHDLKWGTAKYARNVSRGSGAQADADAVARPVFAADGQPHPEARTSAPGSWDPGEGEPLEGEPQDDEYIAEEAEGPMRAAG</sequence>
<keyword evidence="1 2" id="KW-0238">DNA-binding</keyword>
<proteinExistence type="predicted"/>
<dbReference type="PANTHER" id="PTHR10302:SF0">
    <property type="entry name" value="SINGLE-STRANDED DNA-BINDING PROTEIN, MITOCHONDRIAL"/>
    <property type="match status" value="1"/>
</dbReference>
<name>A0ABQ5MX46_9MICC</name>
<dbReference type="Gene3D" id="2.40.50.140">
    <property type="entry name" value="Nucleic acid-binding proteins"/>
    <property type="match status" value="1"/>
</dbReference>
<accession>A0ABQ5MX46</accession>
<gene>
    <name evidence="5" type="primary">ssb_2</name>
    <name evidence="5" type="ORF">AHIS1636_30130</name>
</gene>
<dbReference type="Proteomes" id="UP001209654">
    <property type="component" value="Unassembled WGS sequence"/>
</dbReference>
<reference evidence="5 6" key="1">
    <citation type="journal article" date="2023" name="Int. J. Syst. Evol. Microbiol.">
        <title>Arthrobacter mangrovi sp. nov., an actinobacterium isolated from the rhizosphere of a mangrove.</title>
        <authorList>
            <person name="Hamada M."/>
            <person name="Saitou S."/>
            <person name="Enomoto N."/>
            <person name="Nanri K."/>
            <person name="Hidaka K."/>
            <person name="Miura T."/>
            <person name="Tamura T."/>
        </authorList>
    </citation>
    <scope>NUCLEOTIDE SEQUENCE [LARGE SCALE GENOMIC DNA]</scope>
    <source>
        <strain evidence="5 6">NBRC 112813</strain>
    </source>
</reference>
<dbReference type="PANTHER" id="PTHR10302">
    <property type="entry name" value="SINGLE-STRANDED DNA-BINDING PROTEIN"/>
    <property type="match status" value="1"/>
</dbReference>
<evidence type="ECO:0000313" key="5">
    <source>
        <dbReference type="EMBL" id="GLB68571.1"/>
    </source>
</evidence>
<dbReference type="PROSITE" id="PS50935">
    <property type="entry name" value="SSB"/>
    <property type="match status" value="1"/>
</dbReference>
<evidence type="ECO:0000256" key="2">
    <source>
        <dbReference type="PROSITE-ProRule" id="PRU00252"/>
    </source>
</evidence>
<dbReference type="InterPro" id="IPR011344">
    <property type="entry name" value="ssDNA-bd"/>
</dbReference>
<feature type="region of interest" description="Disordered" evidence="4">
    <location>
        <begin position="155"/>
        <end position="208"/>
    </location>
</feature>
<dbReference type="NCBIfam" id="TIGR00621">
    <property type="entry name" value="ssb"/>
    <property type="match status" value="1"/>
</dbReference>